<name>A0A0R2B1R2_9LACO</name>
<dbReference type="PANTHER" id="PTHR47307:SF1">
    <property type="entry name" value="GLUTATHIONE-REGULATED POTASSIUM-EFFLUX SYSTEM ANCILLARY PROTEIN KEFG"/>
    <property type="match status" value="1"/>
</dbReference>
<dbReference type="STRING" id="1423727.FC34_GL000886"/>
<evidence type="ECO:0000313" key="4">
    <source>
        <dbReference type="Proteomes" id="UP000051672"/>
    </source>
</evidence>
<dbReference type="PATRIC" id="fig|1423727.3.peg.892"/>
<dbReference type="GO" id="GO:0003955">
    <property type="term" value="F:NAD(P)H dehydrogenase (quinone) activity"/>
    <property type="evidence" value="ECO:0007669"/>
    <property type="project" value="TreeGrafter"/>
</dbReference>
<dbReference type="InterPro" id="IPR003680">
    <property type="entry name" value="Flavodoxin_fold"/>
</dbReference>
<dbReference type="Gene3D" id="3.40.50.360">
    <property type="match status" value="1"/>
</dbReference>
<feature type="domain" description="Flavodoxin-like fold" evidence="2">
    <location>
        <begin position="11"/>
        <end position="176"/>
    </location>
</feature>
<protein>
    <submittedName>
        <fullName evidence="3">Putative NADPH-quinone reductase (Modulator of drug activity B)</fullName>
    </submittedName>
</protein>
<organism evidence="3 4">
    <name type="scientific">Lacticaseibacillus brantae DSM 23927</name>
    <dbReference type="NCBI Taxonomy" id="1423727"/>
    <lineage>
        <taxon>Bacteria</taxon>
        <taxon>Bacillati</taxon>
        <taxon>Bacillota</taxon>
        <taxon>Bacilli</taxon>
        <taxon>Lactobacillales</taxon>
        <taxon>Lactobacillaceae</taxon>
        <taxon>Lacticaseibacillus</taxon>
    </lineage>
</organism>
<dbReference type="GO" id="GO:0009055">
    <property type="term" value="F:electron transfer activity"/>
    <property type="evidence" value="ECO:0007669"/>
    <property type="project" value="TreeGrafter"/>
</dbReference>
<evidence type="ECO:0000256" key="1">
    <source>
        <dbReference type="ARBA" id="ARBA00023002"/>
    </source>
</evidence>
<dbReference type="InterPro" id="IPR029039">
    <property type="entry name" value="Flavoprotein-like_sf"/>
</dbReference>
<evidence type="ECO:0000313" key="3">
    <source>
        <dbReference type="EMBL" id="KRM71908.1"/>
    </source>
</evidence>
<accession>A0A0R2B1R2</accession>
<dbReference type="InterPro" id="IPR046980">
    <property type="entry name" value="KefG/KefF"/>
</dbReference>
<comment type="caution">
    <text evidence="3">The sequence shown here is derived from an EMBL/GenBank/DDBJ whole genome shotgun (WGS) entry which is preliminary data.</text>
</comment>
<dbReference type="AlphaFoldDB" id="A0A0R2B1R2"/>
<keyword evidence="4" id="KW-1185">Reference proteome</keyword>
<evidence type="ECO:0000259" key="2">
    <source>
        <dbReference type="Pfam" id="PF02525"/>
    </source>
</evidence>
<reference evidence="3 4" key="1">
    <citation type="journal article" date="2015" name="Genome Announc.">
        <title>Expanding the biotechnology potential of lactobacilli through comparative genomics of 213 strains and associated genera.</title>
        <authorList>
            <person name="Sun Z."/>
            <person name="Harris H.M."/>
            <person name="McCann A."/>
            <person name="Guo C."/>
            <person name="Argimon S."/>
            <person name="Zhang W."/>
            <person name="Yang X."/>
            <person name="Jeffery I.B."/>
            <person name="Cooney J.C."/>
            <person name="Kagawa T.F."/>
            <person name="Liu W."/>
            <person name="Song Y."/>
            <person name="Salvetti E."/>
            <person name="Wrobel A."/>
            <person name="Rasinkangas P."/>
            <person name="Parkhill J."/>
            <person name="Rea M.C."/>
            <person name="O'Sullivan O."/>
            <person name="Ritari J."/>
            <person name="Douillard F.P."/>
            <person name="Paul Ross R."/>
            <person name="Yang R."/>
            <person name="Briner A.E."/>
            <person name="Felis G.E."/>
            <person name="de Vos W.M."/>
            <person name="Barrangou R."/>
            <person name="Klaenhammer T.R."/>
            <person name="Caufield P.W."/>
            <person name="Cui Y."/>
            <person name="Zhang H."/>
            <person name="O'Toole P.W."/>
        </authorList>
    </citation>
    <scope>NUCLEOTIDE SEQUENCE [LARGE SCALE GENOMIC DNA]</scope>
    <source>
        <strain evidence="3 4">DSM 23927</strain>
    </source>
</reference>
<keyword evidence="1" id="KW-0560">Oxidoreductase</keyword>
<dbReference type="SUPFAM" id="SSF52218">
    <property type="entry name" value="Flavoproteins"/>
    <property type="match status" value="1"/>
</dbReference>
<dbReference type="EMBL" id="AYZQ01000002">
    <property type="protein sequence ID" value="KRM71908.1"/>
    <property type="molecule type" value="Genomic_DNA"/>
</dbReference>
<dbReference type="GO" id="GO:0010181">
    <property type="term" value="F:FMN binding"/>
    <property type="evidence" value="ECO:0007669"/>
    <property type="project" value="TreeGrafter"/>
</dbReference>
<gene>
    <name evidence="3" type="ORF">FC34_GL000886</name>
</gene>
<proteinExistence type="predicted"/>
<sequence length="235" mass="27248">MLDEKVKEPIMKTLVVVSHPKIETSNTQQFLKESLVGLDEVSWYHLDAQKDFDSTVERERIMSANRIVFQFPLYWYSAPASLKRWLDEVWTKQVVYDENGGLLRGKTLGLVVSFSQPERDYQLGGREQFSLSELLTPYRALAAKTGLSLLAPLTISQFAYMSEAAQQALLVRYQQYLTLDHPSRFNERAQWFINQLRTYRDDTTGDLVADQLQDQQDNLERFQQTLAELKRGEAE</sequence>
<dbReference type="PANTHER" id="PTHR47307">
    <property type="entry name" value="GLUTATHIONE-REGULATED POTASSIUM-EFFLUX SYSTEM ANCILLARY PROTEIN KEFG"/>
    <property type="match status" value="1"/>
</dbReference>
<dbReference type="Pfam" id="PF02525">
    <property type="entry name" value="Flavodoxin_2"/>
    <property type="match status" value="1"/>
</dbReference>
<dbReference type="Proteomes" id="UP000051672">
    <property type="component" value="Unassembled WGS sequence"/>
</dbReference>